<comment type="caution">
    <text evidence="1">The sequence shown here is derived from an EMBL/GenBank/DDBJ whole genome shotgun (WGS) entry which is preliminary data.</text>
</comment>
<proteinExistence type="predicted"/>
<feature type="non-terminal residue" evidence="1">
    <location>
        <position position="155"/>
    </location>
</feature>
<feature type="non-terminal residue" evidence="1">
    <location>
        <position position="1"/>
    </location>
</feature>
<name>A0A8J4D8M9_9CHLO</name>
<protein>
    <submittedName>
        <fullName evidence="1">Uncharacterized protein</fullName>
    </submittedName>
</protein>
<dbReference type="EMBL" id="BNCQ01000005">
    <property type="protein sequence ID" value="GIL97929.1"/>
    <property type="molecule type" value="Genomic_DNA"/>
</dbReference>
<evidence type="ECO:0000313" key="1">
    <source>
        <dbReference type="EMBL" id="GIL97929.1"/>
    </source>
</evidence>
<evidence type="ECO:0000313" key="2">
    <source>
        <dbReference type="Proteomes" id="UP000722791"/>
    </source>
</evidence>
<dbReference type="AlphaFoldDB" id="A0A8J4D8M9"/>
<accession>A0A8J4D8M9</accession>
<organism evidence="1 2">
    <name type="scientific">Volvox reticuliferus</name>
    <dbReference type="NCBI Taxonomy" id="1737510"/>
    <lineage>
        <taxon>Eukaryota</taxon>
        <taxon>Viridiplantae</taxon>
        <taxon>Chlorophyta</taxon>
        <taxon>core chlorophytes</taxon>
        <taxon>Chlorophyceae</taxon>
        <taxon>CS clade</taxon>
        <taxon>Chlamydomonadales</taxon>
        <taxon>Volvocaceae</taxon>
        <taxon>Volvox</taxon>
    </lineage>
</organism>
<gene>
    <name evidence="1" type="ORF">Vretimale_3494</name>
</gene>
<reference evidence="1" key="1">
    <citation type="journal article" date="2021" name="Proc. Natl. Acad. Sci. U.S.A.">
        <title>Three genomes in the algal genus Volvox reveal the fate of a haploid sex-determining region after a transition to homothallism.</title>
        <authorList>
            <person name="Yamamoto K."/>
            <person name="Hamaji T."/>
            <person name="Kawai-Toyooka H."/>
            <person name="Matsuzaki R."/>
            <person name="Takahashi F."/>
            <person name="Nishimura Y."/>
            <person name="Kawachi M."/>
            <person name="Noguchi H."/>
            <person name="Minakuchi Y."/>
            <person name="Umen J.G."/>
            <person name="Toyoda A."/>
            <person name="Nozaki H."/>
        </authorList>
    </citation>
    <scope>NUCLEOTIDE SEQUENCE</scope>
    <source>
        <strain evidence="1">NIES-3785</strain>
    </source>
</reference>
<dbReference type="Proteomes" id="UP000722791">
    <property type="component" value="Unassembled WGS sequence"/>
</dbReference>
<sequence length="155" mass="16324">AGSAPYTFMGLLVRDHTSALSLSRLVLSNGDVRVHFLLGVLIVIAPPADDDSQAGGHILDTLSPHSLVKLYVQAHVRGAHHLGGKLANLLHSLGSALFEAGLVQPLGEMNGVLTSHLLLAAALLLRHLAALDKKATAWGRVASKERDFSFSGAQD</sequence>